<sequence>MAKTKFCEGISDISDSYMGFIIDQWGVLHDGEDLFPGAADCLKELKERKKTILILSNSDERAEDNKAKLKKMGIGPSLYNQIVTPAEVLWEGFSSRKEGVFENLGKRCYIFGRRGQDEVFKDSGIEIVDSIDDADFVLILGMDYPRKTLQDYDPLIRKAIQKRLKAFCQNPDSLSMIGAGLLTGPLLLARRFEDSGGIVHYIGKPHKLIYNYCIQYLQKKDIYPAQTVMLGDTMAHDIIGANASGIDTCLFRSGLHAANFAHCKTPKDMNNALKNLIAVYNNVMPTYLAPELRWGKALPDRKHKKRKQPST</sequence>
<dbReference type="Proteomes" id="UP000249417">
    <property type="component" value="Unassembled WGS sequence"/>
</dbReference>
<dbReference type="Pfam" id="PF13344">
    <property type="entry name" value="Hydrolase_6"/>
    <property type="match status" value="1"/>
</dbReference>
<dbReference type="Pfam" id="PF13242">
    <property type="entry name" value="Hydrolase_like"/>
    <property type="match status" value="1"/>
</dbReference>
<dbReference type="InterPro" id="IPR023214">
    <property type="entry name" value="HAD_sf"/>
</dbReference>
<name>A0A2W5PH28_9BACT</name>
<evidence type="ECO:0000313" key="2">
    <source>
        <dbReference type="Proteomes" id="UP000249417"/>
    </source>
</evidence>
<dbReference type="GO" id="GO:0016791">
    <property type="term" value="F:phosphatase activity"/>
    <property type="evidence" value="ECO:0007669"/>
    <property type="project" value="TreeGrafter"/>
</dbReference>
<dbReference type="InterPro" id="IPR006357">
    <property type="entry name" value="HAD-SF_hydro_IIA"/>
</dbReference>
<evidence type="ECO:0000313" key="1">
    <source>
        <dbReference type="EMBL" id="PZQ43857.1"/>
    </source>
</evidence>
<keyword evidence="1" id="KW-0378">Hydrolase</keyword>
<dbReference type="PANTHER" id="PTHR19288">
    <property type="entry name" value="4-NITROPHENYLPHOSPHATASE-RELATED"/>
    <property type="match status" value="1"/>
</dbReference>
<protein>
    <submittedName>
        <fullName evidence="1">TIGR01459 family HAD-type hydrolase</fullName>
    </submittedName>
</protein>
<dbReference type="GO" id="GO:0005737">
    <property type="term" value="C:cytoplasm"/>
    <property type="evidence" value="ECO:0007669"/>
    <property type="project" value="TreeGrafter"/>
</dbReference>
<gene>
    <name evidence="1" type="ORF">DI551_11300</name>
</gene>
<organism evidence="1 2">
    <name type="scientific">Micavibrio aeruginosavorus</name>
    <dbReference type="NCBI Taxonomy" id="349221"/>
    <lineage>
        <taxon>Bacteria</taxon>
        <taxon>Pseudomonadati</taxon>
        <taxon>Bdellovibrionota</taxon>
        <taxon>Bdellovibrionia</taxon>
        <taxon>Bdellovibrionales</taxon>
        <taxon>Pseudobdellovibrionaceae</taxon>
        <taxon>Micavibrio</taxon>
    </lineage>
</organism>
<dbReference type="SUPFAM" id="SSF56784">
    <property type="entry name" value="HAD-like"/>
    <property type="match status" value="1"/>
</dbReference>
<dbReference type="AlphaFoldDB" id="A0A2W5PH28"/>
<dbReference type="EMBL" id="QFQB01000125">
    <property type="protein sequence ID" value="PZQ43857.1"/>
    <property type="molecule type" value="Genomic_DNA"/>
</dbReference>
<accession>A0A2W5PH28</accession>
<dbReference type="InterPro" id="IPR006356">
    <property type="entry name" value="HAD-SF_hydro_IIA_hyp3"/>
</dbReference>
<dbReference type="PANTHER" id="PTHR19288:SF90">
    <property type="entry name" value="OS08G0542600 PROTEIN"/>
    <property type="match status" value="1"/>
</dbReference>
<comment type="caution">
    <text evidence="1">The sequence shown here is derived from an EMBL/GenBank/DDBJ whole genome shotgun (WGS) entry which is preliminary data.</text>
</comment>
<reference evidence="1 2" key="1">
    <citation type="submission" date="2017-08" db="EMBL/GenBank/DDBJ databases">
        <title>Infants hospitalized years apart are colonized by the same room-sourced microbial strains.</title>
        <authorList>
            <person name="Brooks B."/>
            <person name="Olm M.R."/>
            <person name="Firek B.A."/>
            <person name="Baker R."/>
            <person name="Thomas B.C."/>
            <person name="Morowitz M.J."/>
            <person name="Banfield J.F."/>
        </authorList>
    </citation>
    <scope>NUCLEOTIDE SEQUENCE [LARGE SCALE GENOMIC DNA]</scope>
    <source>
        <strain evidence="1">S2_005_002_R2_29</strain>
    </source>
</reference>
<dbReference type="InterPro" id="IPR036412">
    <property type="entry name" value="HAD-like_sf"/>
</dbReference>
<proteinExistence type="predicted"/>
<dbReference type="Gene3D" id="3.40.50.1000">
    <property type="entry name" value="HAD superfamily/HAD-like"/>
    <property type="match status" value="2"/>
</dbReference>
<dbReference type="NCBIfam" id="TIGR01459">
    <property type="entry name" value="HAD-SF-IIA-hyp4"/>
    <property type="match status" value="1"/>
</dbReference>